<feature type="transmembrane region" description="Helical" evidence="1">
    <location>
        <begin position="146"/>
        <end position="170"/>
    </location>
</feature>
<gene>
    <name evidence="2" type="ORF">GBK04_13635</name>
</gene>
<accession>A0A7C9FD77</accession>
<dbReference type="PROSITE" id="PS51257">
    <property type="entry name" value="PROKAR_LIPOPROTEIN"/>
    <property type="match status" value="1"/>
</dbReference>
<organism evidence="2 3">
    <name type="scientific">Salmonirosea aquatica</name>
    <dbReference type="NCBI Taxonomy" id="2654236"/>
    <lineage>
        <taxon>Bacteria</taxon>
        <taxon>Pseudomonadati</taxon>
        <taxon>Bacteroidota</taxon>
        <taxon>Cytophagia</taxon>
        <taxon>Cytophagales</taxon>
        <taxon>Spirosomataceae</taxon>
        <taxon>Salmonirosea</taxon>
    </lineage>
</organism>
<evidence type="ECO:0000256" key="1">
    <source>
        <dbReference type="SAM" id="Phobius"/>
    </source>
</evidence>
<comment type="caution">
    <text evidence="2">The sequence shown here is derived from an EMBL/GenBank/DDBJ whole genome shotgun (WGS) entry which is preliminary data.</text>
</comment>
<keyword evidence="1" id="KW-0472">Membrane</keyword>
<dbReference type="AlphaFoldDB" id="A0A7C9FD77"/>
<keyword evidence="3" id="KW-1185">Reference proteome</keyword>
<keyword evidence="1" id="KW-1133">Transmembrane helix</keyword>
<dbReference type="EMBL" id="WHLY01000002">
    <property type="protein sequence ID" value="MPR34370.1"/>
    <property type="molecule type" value="Genomic_DNA"/>
</dbReference>
<sequence>MRNLTLLLFFLAVLGACHRKEYFSIPNGGAYLAQDKRVEAFPVPESLSASAEVRTTATLLKESDTVKSISADYFSVSAVHEEGRKPPNFIGKGKNRLGKVQSTSIARQKENKPKAYKGKNLGELSLALGLIGFFAIISTTVLSAPIWLFIAGCAVGTTGMVMGFVSFGQIKKQRIASPGETAAIIGTALGIVTFLAGIIVSLIYLIITSSSGF</sequence>
<keyword evidence="1" id="KW-0812">Transmembrane</keyword>
<evidence type="ECO:0008006" key="4">
    <source>
        <dbReference type="Google" id="ProtNLM"/>
    </source>
</evidence>
<dbReference type="RefSeq" id="WP_152760528.1">
    <property type="nucleotide sequence ID" value="NZ_WHLY01000002.1"/>
</dbReference>
<evidence type="ECO:0000313" key="2">
    <source>
        <dbReference type="EMBL" id="MPR34370.1"/>
    </source>
</evidence>
<feature type="transmembrane region" description="Helical" evidence="1">
    <location>
        <begin position="182"/>
        <end position="207"/>
    </location>
</feature>
<name>A0A7C9FD77_9BACT</name>
<dbReference type="Proteomes" id="UP000479293">
    <property type="component" value="Unassembled WGS sequence"/>
</dbReference>
<protein>
    <recommendedName>
        <fullName evidence="4">DUF4190 domain-containing protein</fullName>
    </recommendedName>
</protein>
<proteinExistence type="predicted"/>
<evidence type="ECO:0000313" key="3">
    <source>
        <dbReference type="Proteomes" id="UP000479293"/>
    </source>
</evidence>
<reference evidence="2 3" key="1">
    <citation type="submission" date="2019-10" db="EMBL/GenBank/DDBJ databases">
        <title>Draft Genome Sequence of Cytophagaceae sp. SJW1-29.</title>
        <authorList>
            <person name="Choi A."/>
        </authorList>
    </citation>
    <scope>NUCLEOTIDE SEQUENCE [LARGE SCALE GENOMIC DNA]</scope>
    <source>
        <strain evidence="2 3">SJW1-29</strain>
    </source>
</reference>